<keyword evidence="2" id="KW-1185">Reference proteome</keyword>
<sequence>MEAEVEVEVESYTSITSKLLSKAKQAPYKLSATEIDRIKASCEDKLFDAEYAGLQREVMKWQIQRWLWELPNETDRFPGTKPRALPVVKKEDAPREPNVKIRMTPQRKEEKKIKNEENEISAETSALCLSVGAPLLCLRCGSRTHEELKCTSKVLQERVLECSVLGHGMYIFGKTEGCPKCS</sequence>
<dbReference type="OrthoDB" id="3520962at2759"/>
<name>A0A8H7TD64_9HELO</name>
<organism evidence="1 2">
    <name type="scientific">Cadophora malorum</name>
    <dbReference type="NCBI Taxonomy" id="108018"/>
    <lineage>
        <taxon>Eukaryota</taxon>
        <taxon>Fungi</taxon>
        <taxon>Dikarya</taxon>
        <taxon>Ascomycota</taxon>
        <taxon>Pezizomycotina</taxon>
        <taxon>Leotiomycetes</taxon>
        <taxon>Helotiales</taxon>
        <taxon>Ploettnerulaceae</taxon>
        <taxon>Cadophora</taxon>
    </lineage>
</organism>
<dbReference type="EMBL" id="JAFJYH010000106">
    <property type="protein sequence ID" value="KAG4419389.1"/>
    <property type="molecule type" value="Genomic_DNA"/>
</dbReference>
<dbReference type="Proteomes" id="UP000664132">
    <property type="component" value="Unassembled WGS sequence"/>
</dbReference>
<evidence type="ECO:0000313" key="1">
    <source>
        <dbReference type="EMBL" id="KAG4419389.1"/>
    </source>
</evidence>
<reference evidence="1" key="1">
    <citation type="submission" date="2021-02" db="EMBL/GenBank/DDBJ databases">
        <title>Genome sequence Cadophora malorum strain M34.</title>
        <authorList>
            <person name="Stefanovic E."/>
            <person name="Vu D."/>
            <person name="Scully C."/>
            <person name="Dijksterhuis J."/>
            <person name="Roader J."/>
            <person name="Houbraken J."/>
        </authorList>
    </citation>
    <scope>NUCLEOTIDE SEQUENCE</scope>
    <source>
        <strain evidence="1">M34</strain>
    </source>
</reference>
<protein>
    <submittedName>
        <fullName evidence="1">Uncharacterized protein</fullName>
    </submittedName>
</protein>
<evidence type="ECO:0000313" key="2">
    <source>
        <dbReference type="Proteomes" id="UP000664132"/>
    </source>
</evidence>
<dbReference type="AlphaFoldDB" id="A0A8H7TD64"/>
<accession>A0A8H7TD64</accession>
<gene>
    <name evidence="1" type="ORF">IFR04_007440</name>
</gene>
<comment type="caution">
    <text evidence="1">The sequence shown here is derived from an EMBL/GenBank/DDBJ whole genome shotgun (WGS) entry which is preliminary data.</text>
</comment>
<proteinExistence type="predicted"/>